<keyword evidence="2" id="KW-1185">Reference proteome</keyword>
<evidence type="ECO:0000313" key="2">
    <source>
        <dbReference type="Proteomes" id="UP000636800"/>
    </source>
</evidence>
<name>A0A835QEB2_VANPL</name>
<protein>
    <submittedName>
        <fullName evidence="1">Uncharacterized protein</fullName>
    </submittedName>
</protein>
<organism evidence="1 2">
    <name type="scientific">Vanilla planifolia</name>
    <name type="common">Vanilla</name>
    <dbReference type="NCBI Taxonomy" id="51239"/>
    <lineage>
        <taxon>Eukaryota</taxon>
        <taxon>Viridiplantae</taxon>
        <taxon>Streptophyta</taxon>
        <taxon>Embryophyta</taxon>
        <taxon>Tracheophyta</taxon>
        <taxon>Spermatophyta</taxon>
        <taxon>Magnoliopsida</taxon>
        <taxon>Liliopsida</taxon>
        <taxon>Asparagales</taxon>
        <taxon>Orchidaceae</taxon>
        <taxon>Vanilloideae</taxon>
        <taxon>Vanilleae</taxon>
        <taxon>Vanilla</taxon>
    </lineage>
</organism>
<reference evidence="1 2" key="1">
    <citation type="journal article" date="2020" name="Nat. Food">
        <title>A phased Vanilla planifolia genome enables genetic improvement of flavour and production.</title>
        <authorList>
            <person name="Hasing T."/>
            <person name="Tang H."/>
            <person name="Brym M."/>
            <person name="Khazi F."/>
            <person name="Huang T."/>
            <person name="Chambers A.H."/>
        </authorList>
    </citation>
    <scope>NUCLEOTIDE SEQUENCE [LARGE SCALE GENOMIC DNA]</scope>
    <source>
        <tissue evidence="1">Leaf</tissue>
    </source>
</reference>
<dbReference type="EMBL" id="JADCNL010000008">
    <property type="protein sequence ID" value="KAG0470884.1"/>
    <property type="molecule type" value="Genomic_DNA"/>
</dbReference>
<accession>A0A835QEB2</accession>
<gene>
    <name evidence="1" type="ORF">HPP92_017584</name>
</gene>
<sequence length="49" mass="5349">MRMYTRNAAGRGRKALKALKSGSLGKGKINHLGPELTALLFRLILLLKA</sequence>
<evidence type="ECO:0000313" key="1">
    <source>
        <dbReference type="EMBL" id="KAG0470884.1"/>
    </source>
</evidence>
<dbReference type="AlphaFoldDB" id="A0A835QEB2"/>
<dbReference type="Proteomes" id="UP000636800">
    <property type="component" value="Unassembled WGS sequence"/>
</dbReference>
<comment type="caution">
    <text evidence="1">The sequence shown here is derived from an EMBL/GenBank/DDBJ whole genome shotgun (WGS) entry which is preliminary data.</text>
</comment>
<proteinExistence type="predicted"/>